<keyword evidence="3" id="KW-0808">Transferase</keyword>
<feature type="region of interest" description="Disordered" evidence="1">
    <location>
        <begin position="1"/>
        <end position="22"/>
    </location>
</feature>
<proteinExistence type="predicted"/>
<protein>
    <submittedName>
        <fullName evidence="3">Class I SAM-dependent methyltransferase</fullName>
    </submittedName>
</protein>
<dbReference type="CDD" id="cd02440">
    <property type="entry name" value="AdoMet_MTases"/>
    <property type="match status" value="1"/>
</dbReference>
<accession>A0A6H0RZ65</accession>
<sequence>MHDDDAGTGLGSADKTPPAGPATWDERYAAPGYLFGTAPSRFLKEHRDYLVPGAKALTVADREGRNSVFLAACGLRVTAMDISPVAVEKARALAAEQDVSVDFHVADILDWDWTPDAYDLVSSWPASLKPCATSSNT</sequence>
<name>A0A6H0RZ65_9MYCO</name>
<evidence type="ECO:0000256" key="1">
    <source>
        <dbReference type="SAM" id="MobiDB-lite"/>
    </source>
</evidence>
<geneLocation type="plasmid" evidence="3 4">
    <name>unnamed1</name>
</geneLocation>
<dbReference type="SUPFAM" id="SSF53335">
    <property type="entry name" value="S-adenosyl-L-methionine-dependent methyltransferases"/>
    <property type="match status" value="1"/>
</dbReference>
<dbReference type="KEGG" id="mfre:EXE63_00315"/>
<dbReference type="AlphaFoldDB" id="A0A6H0RZ65"/>
<evidence type="ECO:0000313" key="3">
    <source>
        <dbReference type="EMBL" id="QIV79529.1"/>
    </source>
</evidence>
<evidence type="ECO:0000313" key="4">
    <source>
        <dbReference type="Proteomes" id="UP000501849"/>
    </source>
</evidence>
<dbReference type="Proteomes" id="UP000501849">
    <property type="component" value="Plasmid unnamed1"/>
</dbReference>
<dbReference type="GO" id="GO:0008168">
    <property type="term" value="F:methyltransferase activity"/>
    <property type="evidence" value="ECO:0007669"/>
    <property type="project" value="UniProtKB-KW"/>
</dbReference>
<dbReference type="GO" id="GO:0032259">
    <property type="term" value="P:methylation"/>
    <property type="evidence" value="ECO:0007669"/>
    <property type="project" value="UniProtKB-KW"/>
</dbReference>
<dbReference type="Pfam" id="PF13649">
    <property type="entry name" value="Methyltransf_25"/>
    <property type="match status" value="1"/>
</dbReference>
<dbReference type="InterPro" id="IPR029063">
    <property type="entry name" value="SAM-dependent_MTases_sf"/>
</dbReference>
<keyword evidence="4" id="KW-1185">Reference proteome</keyword>
<dbReference type="EMBL" id="CP038797">
    <property type="protein sequence ID" value="QIV79529.1"/>
    <property type="molecule type" value="Genomic_DNA"/>
</dbReference>
<reference evidence="3 4" key="1">
    <citation type="submission" date="2019-04" db="EMBL/GenBank/DDBJ databases">
        <title>Draft, Whole-Genome Sequence of the Anthracene-degrading Mycobacterium frederiksbergense LB501T, Isolated from a Polycyclic Aromatic Hydrocarbon (PAH)-Contaminated Soil.</title>
        <authorList>
            <person name="Augelletti F."/>
        </authorList>
    </citation>
    <scope>NUCLEOTIDE SEQUENCE [LARGE SCALE GENOMIC DNA]</scope>
    <source>
        <strain evidence="3 4">LB 501T</strain>
        <plasmid evidence="3 4">unnamed1</plasmid>
    </source>
</reference>
<gene>
    <name evidence="3" type="ORF">EXE63_00315</name>
</gene>
<dbReference type="Gene3D" id="3.40.50.150">
    <property type="entry name" value="Vaccinia Virus protein VP39"/>
    <property type="match status" value="1"/>
</dbReference>
<organism evidence="3 4">
    <name type="scientific">Mycolicibacterium frederiksbergense</name>
    <dbReference type="NCBI Taxonomy" id="117567"/>
    <lineage>
        <taxon>Bacteria</taxon>
        <taxon>Bacillati</taxon>
        <taxon>Actinomycetota</taxon>
        <taxon>Actinomycetes</taxon>
        <taxon>Mycobacteriales</taxon>
        <taxon>Mycobacteriaceae</taxon>
        <taxon>Mycolicibacterium</taxon>
    </lineage>
</organism>
<keyword evidence="3" id="KW-0489">Methyltransferase</keyword>
<feature type="domain" description="Methyltransferase" evidence="2">
    <location>
        <begin position="63"/>
        <end position="125"/>
    </location>
</feature>
<dbReference type="RefSeq" id="WP_168140318.1">
    <property type="nucleotide sequence ID" value="NZ_CP038797.1"/>
</dbReference>
<keyword evidence="3" id="KW-0614">Plasmid</keyword>
<dbReference type="InterPro" id="IPR041698">
    <property type="entry name" value="Methyltransf_25"/>
</dbReference>
<evidence type="ECO:0000259" key="2">
    <source>
        <dbReference type="Pfam" id="PF13649"/>
    </source>
</evidence>